<keyword evidence="3 4" id="KW-0949">S-adenosyl-L-methionine</keyword>
<protein>
    <recommendedName>
        <fullName evidence="4">protein-histidine N-methyltransferase</fullName>
        <ecNumber evidence="4">2.1.1.85</ecNumber>
    </recommendedName>
</protein>
<organism evidence="6 7">
    <name type="scientific">Caerostris darwini</name>
    <dbReference type="NCBI Taxonomy" id="1538125"/>
    <lineage>
        <taxon>Eukaryota</taxon>
        <taxon>Metazoa</taxon>
        <taxon>Ecdysozoa</taxon>
        <taxon>Arthropoda</taxon>
        <taxon>Chelicerata</taxon>
        <taxon>Arachnida</taxon>
        <taxon>Araneae</taxon>
        <taxon>Araneomorphae</taxon>
        <taxon>Entelegynae</taxon>
        <taxon>Araneoidea</taxon>
        <taxon>Araneidae</taxon>
        <taxon>Caerostris</taxon>
    </lineage>
</organism>
<evidence type="ECO:0000256" key="2">
    <source>
        <dbReference type="ARBA" id="ARBA00022679"/>
    </source>
</evidence>
<dbReference type="EC" id="2.1.1.85" evidence="4"/>
<dbReference type="Gene3D" id="3.90.1420.10">
    <property type="entry name" value="Rubisco LSMT, substrate-binding domain"/>
    <property type="match status" value="1"/>
</dbReference>
<dbReference type="SUPFAM" id="SSF81822">
    <property type="entry name" value="RuBisCo LSMT C-terminal, substrate-binding domain"/>
    <property type="match status" value="1"/>
</dbReference>
<sequence>MKKADKDISNGLLQMKKIPKQVKEQLKPLIQKLLTKCSNPKALTKKAEWDEIVEIFEVLDTIQALEKSYKIPFPDRKNNWERFYEWCEENGAEFSSIEVQEIKKDYFGSVAKKNIKENAPFLKIPQKIMMSEISAKKSRLGPLISSDAILQHMPNVQIAMHLLTELLDPKSFWLPYISILPSSYSTILYFTLNEIKELQKSPAIDEVLKFLRSIVRQYCYFFQLFQRDPYAKSLNIGQYFTYDLYRWAVSSTMTRQNIVHFFDGKQQVTVLVPLFDMCNHTNGKLYTDFDSQNDVLVSYSFKSFSRGEEVCMFYGPRTNAEFLVHNGFVYPENENDAVEIKLGISKNDPLCSQKNELCSKLNISANGPFFLHKHNHVNDELMKFLQVNVMTSNDMEGVLNGNQKITDLLLSEEFSDLRKKAFIFLRDRVNLLLKAYGTTLEEDEDLLKQSSLESIHRHMAVQLRVCEKRILSATYEYCIQNLT</sequence>
<gene>
    <name evidence="6" type="primary">setd3</name>
    <name evidence="6" type="ORF">CDAR_395611</name>
</gene>
<dbReference type="PROSITE" id="PS51565">
    <property type="entry name" value="SAM_MT85_SETD3"/>
    <property type="match status" value="1"/>
</dbReference>
<dbReference type="InterPro" id="IPR050600">
    <property type="entry name" value="SETD3_SETD6_MTase"/>
</dbReference>
<dbReference type="GO" id="GO:0016279">
    <property type="term" value="F:protein-lysine N-methyltransferase activity"/>
    <property type="evidence" value="ECO:0007669"/>
    <property type="project" value="TreeGrafter"/>
</dbReference>
<comment type="catalytic activity">
    <reaction evidence="4">
        <text>L-histidyl-[protein] + S-adenosyl-L-methionine = N(tele)-methyl-L-histidyl-[protein] + S-adenosyl-L-homocysteine + H(+)</text>
        <dbReference type="Rhea" id="RHEA:19369"/>
        <dbReference type="Rhea" id="RHEA-COMP:9745"/>
        <dbReference type="Rhea" id="RHEA-COMP:11600"/>
        <dbReference type="ChEBI" id="CHEBI:15378"/>
        <dbReference type="ChEBI" id="CHEBI:16367"/>
        <dbReference type="ChEBI" id="CHEBI:29979"/>
        <dbReference type="ChEBI" id="CHEBI:57856"/>
        <dbReference type="ChEBI" id="CHEBI:59789"/>
        <dbReference type="EC" id="2.1.1.85"/>
    </reaction>
</comment>
<keyword evidence="1 4" id="KW-0489">Methyltransferase</keyword>
<reference evidence="6 7" key="1">
    <citation type="submission" date="2021-06" db="EMBL/GenBank/DDBJ databases">
        <title>Caerostris darwini draft genome.</title>
        <authorList>
            <person name="Kono N."/>
            <person name="Arakawa K."/>
        </authorList>
    </citation>
    <scope>NUCLEOTIDE SEQUENCE [LARGE SCALE GENOMIC DNA]</scope>
</reference>
<comment type="similarity">
    <text evidence="4">Belongs to the class V-like SAM-binding methyltransferase superfamily. SETD3 actin-histidine methyltransferase family.</text>
</comment>
<evidence type="ECO:0000313" key="7">
    <source>
        <dbReference type="Proteomes" id="UP001054837"/>
    </source>
</evidence>
<dbReference type="InterPro" id="IPR036464">
    <property type="entry name" value="Rubisco_LSMT_subst-bd_sf"/>
</dbReference>
<comment type="caution">
    <text evidence="6">The sequence shown here is derived from an EMBL/GenBank/DDBJ whole genome shotgun (WGS) entry which is preliminary data.</text>
</comment>
<dbReference type="InterPro" id="IPR025785">
    <property type="entry name" value="SETD3"/>
</dbReference>
<dbReference type="SUPFAM" id="SSF82199">
    <property type="entry name" value="SET domain"/>
    <property type="match status" value="1"/>
</dbReference>
<dbReference type="InterPro" id="IPR015353">
    <property type="entry name" value="Rubisco_LSMT_subst-bd"/>
</dbReference>
<dbReference type="InterPro" id="IPR044428">
    <property type="entry name" value="SETD3_SET"/>
</dbReference>
<dbReference type="CDD" id="cd19176">
    <property type="entry name" value="SET_SETD3"/>
    <property type="match status" value="1"/>
</dbReference>
<evidence type="ECO:0000259" key="5">
    <source>
        <dbReference type="Pfam" id="PF09273"/>
    </source>
</evidence>
<feature type="domain" description="Rubisco LSMT substrate-binding" evidence="5">
    <location>
        <begin position="345"/>
        <end position="471"/>
    </location>
</feature>
<dbReference type="Gene3D" id="3.90.1410.10">
    <property type="entry name" value="set domain protein methyltransferase, domain 1"/>
    <property type="match status" value="1"/>
</dbReference>
<dbReference type="Proteomes" id="UP001054837">
    <property type="component" value="Unassembled WGS sequence"/>
</dbReference>
<evidence type="ECO:0000256" key="3">
    <source>
        <dbReference type="ARBA" id="ARBA00022691"/>
    </source>
</evidence>
<dbReference type="GO" id="GO:0032259">
    <property type="term" value="P:methylation"/>
    <property type="evidence" value="ECO:0007669"/>
    <property type="project" value="UniProtKB-KW"/>
</dbReference>
<proteinExistence type="inferred from homology"/>
<dbReference type="Pfam" id="PF09273">
    <property type="entry name" value="Rubis-subs-bind"/>
    <property type="match status" value="1"/>
</dbReference>
<dbReference type="PANTHER" id="PTHR13271">
    <property type="entry name" value="UNCHARACTERIZED PUTATIVE METHYLTRANSFERASE"/>
    <property type="match status" value="1"/>
</dbReference>
<name>A0AAV4QZB3_9ARAC</name>
<evidence type="ECO:0000313" key="6">
    <source>
        <dbReference type="EMBL" id="GIY14998.1"/>
    </source>
</evidence>
<dbReference type="InterPro" id="IPR046341">
    <property type="entry name" value="SET_dom_sf"/>
</dbReference>
<dbReference type="GO" id="GO:0018064">
    <property type="term" value="F:protein-L-histidine N-tele-methyltransferase activity"/>
    <property type="evidence" value="ECO:0007669"/>
    <property type="project" value="UniProtKB-EC"/>
</dbReference>
<accession>A0AAV4QZB3</accession>
<keyword evidence="2 4" id="KW-0808">Transferase</keyword>
<keyword evidence="7" id="KW-1185">Reference proteome</keyword>
<dbReference type="PANTHER" id="PTHR13271:SF47">
    <property type="entry name" value="ACTIN-HISTIDINE N-METHYLTRANSFERASE"/>
    <property type="match status" value="1"/>
</dbReference>
<evidence type="ECO:0000256" key="1">
    <source>
        <dbReference type="ARBA" id="ARBA00022603"/>
    </source>
</evidence>
<dbReference type="EMBL" id="BPLQ01005453">
    <property type="protein sequence ID" value="GIY14998.1"/>
    <property type="molecule type" value="Genomic_DNA"/>
</dbReference>
<dbReference type="AlphaFoldDB" id="A0AAV4QZB3"/>
<evidence type="ECO:0000256" key="4">
    <source>
        <dbReference type="PROSITE-ProRule" id="PRU00898"/>
    </source>
</evidence>